<proteinExistence type="predicted"/>
<dbReference type="GO" id="GO:0060090">
    <property type="term" value="F:molecular adaptor activity"/>
    <property type="evidence" value="ECO:0007669"/>
    <property type="project" value="InterPro"/>
</dbReference>
<protein>
    <recommendedName>
        <fullName evidence="9">Pericentrin/AKAP-450 centrosomal targeting domain-containing protein</fullName>
    </recommendedName>
</protein>
<evidence type="ECO:0000256" key="5">
    <source>
        <dbReference type="SAM" id="Coils"/>
    </source>
</evidence>
<dbReference type="AlphaFoldDB" id="A0A3M0L056"/>
<feature type="region of interest" description="Disordered" evidence="6">
    <location>
        <begin position="26"/>
        <end position="99"/>
    </location>
</feature>
<dbReference type="GO" id="GO:0007165">
    <property type="term" value="P:signal transduction"/>
    <property type="evidence" value="ECO:0007669"/>
    <property type="project" value="InterPro"/>
</dbReference>
<comment type="subcellular location">
    <subcellularLocation>
        <location evidence="1">Cytoplasm</location>
        <location evidence="1">Cytoskeleton</location>
        <location evidence="1">Microtubule organizing center</location>
        <location evidence="1">Centrosome</location>
    </subcellularLocation>
</comment>
<keyword evidence="3 5" id="KW-0175">Coiled coil</keyword>
<sequence>MEAQEEARSRKLEAGRAKFAYFRQRKAKGDIAQSQKKAAKRKGSAVHTHELPKEEHPVAARDAGMDIEGQTEDTSLPEAAREAQGSTDLSSWEPLDDHATAKDRINSAAEYSQADAQVCQARIAELESRLLEKQEAVERLTEQMDELQDQLTQHNDSMQLQEMTVQEQNEIIRKLTTCLQQAKKDQDELQEEASRVAGQIPDLQLQLHQVTEMLRSKSLRKNEGLEAQQQMSLFQDCLREQNAHLEILREKAHDLEVQLESSQKNTKDKENLLTQMEEDMKDTMQELHKSIDEKEQFIKSLQDQLTSERSGLSVLQHTLSLRDSEIIELKKEIALSKVKEQQCIEEMKITHEKDICRQLDNLRNELEKCYRREVAEAKQVYEEEIILKYKYELEQLKKELCALNSEEHIQNLNGIIIDLNIRLRESETSKENLRKKLESQREDFQREKSEIETKYKDLIDGLKCQLSYAEEQAKEAQRYKKENSP</sequence>
<comment type="caution">
    <text evidence="7">The sequence shown here is derived from an EMBL/GenBank/DDBJ whole genome shotgun (WGS) entry which is preliminary data.</text>
</comment>
<keyword evidence="4" id="KW-0206">Cytoskeleton</keyword>
<dbReference type="EMBL" id="QRBI01000096">
    <property type="protein sequence ID" value="RMC18361.1"/>
    <property type="molecule type" value="Genomic_DNA"/>
</dbReference>
<name>A0A3M0L056_HIRRU</name>
<feature type="compositionally biased region" description="Basic and acidic residues" evidence="6">
    <location>
        <begin position="47"/>
        <end position="59"/>
    </location>
</feature>
<evidence type="ECO:0008006" key="9">
    <source>
        <dbReference type="Google" id="ProtNLM"/>
    </source>
</evidence>
<feature type="coiled-coil region" evidence="5">
    <location>
        <begin position="116"/>
        <end position="199"/>
    </location>
</feature>
<keyword evidence="2" id="KW-0963">Cytoplasm</keyword>
<keyword evidence="8" id="KW-1185">Reference proteome</keyword>
<evidence type="ECO:0000256" key="6">
    <source>
        <dbReference type="SAM" id="MobiDB-lite"/>
    </source>
</evidence>
<feature type="coiled-coil region" evidence="5">
    <location>
        <begin position="238"/>
        <end position="304"/>
    </location>
</feature>
<dbReference type="Proteomes" id="UP000269221">
    <property type="component" value="Unassembled WGS sequence"/>
</dbReference>
<dbReference type="OrthoDB" id="2020852at2759"/>
<organism evidence="7 8">
    <name type="scientific">Hirundo rustica rustica</name>
    <dbReference type="NCBI Taxonomy" id="333673"/>
    <lineage>
        <taxon>Eukaryota</taxon>
        <taxon>Metazoa</taxon>
        <taxon>Chordata</taxon>
        <taxon>Craniata</taxon>
        <taxon>Vertebrata</taxon>
        <taxon>Euteleostomi</taxon>
        <taxon>Archelosauria</taxon>
        <taxon>Archosauria</taxon>
        <taxon>Dinosauria</taxon>
        <taxon>Saurischia</taxon>
        <taxon>Theropoda</taxon>
        <taxon>Coelurosauria</taxon>
        <taxon>Aves</taxon>
        <taxon>Neognathae</taxon>
        <taxon>Neoaves</taxon>
        <taxon>Telluraves</taxon>
        <taxon>Australaves</taxon>
        <taxon>Passeriformes</taxon>
        <taxon>Sylvioidea</taxon>
        <taxon>Hirundinidae</taxon>
        <taxon>Hirundo</taxon>
    </lineage>
</organism>
<dbReference type="STRING" id="333673.A0A3M0L056"/>
<evidence type="ECO:0000256" key="2">
    <source>
        <dbReference type="ARBA" id="ARBA00022490"/>
    </source>
</evidence>
<gene>
    <name evidence="7" type="ORF">DUI87_04247</name>
</gene>
<evidence type="ECO:0000256" key="3">
    <source>
        <dbReference type="ARBA" id="ARBA00023054"/>
    </source>
</evidence>
<evidence type="ECO:0000256" key="1">
    <source>
        <dbReference type="ARBA" id="ARBA00004300"/>
    </source>
</evidence>
<accession>A0A3M0L056</accession>
<dbReference type="InterPro" id="IPR028745">
    <property type="entry name" value="AKAP9/Pericentrin"/>
</dbReference>
<feature type="coiled-coil region" evidence="5">
    <location>
        <begin position="416"/>
        <end position="454"/>
    </location>
</feature>
<dbReference type="PANTHER" id="PTHR44981">
    <property type="entry name" value="PERICENTRIN-LIKE PROTEIN, ISOFORM F"/>
    <property type="match status" value="1"/>
</dbReference>
<dbReference type="GO" id="GO:0005813">
    <property type="term" value="C:centrosome"/>
    <property type="evidence" value="ECO:0007669"/>
    <property type="project" value="UniProtKB-SubCell"/>
</dbReference>
<dbReference type="PANTHER" id="PTHR44981:SF1">
    <property type="entry name" value="A-KINASE ANCHOR PROTEIN 9"/>
    <property type="match status" value="1"/>
</dbReference>
<evidence type="ECO:0000313" key="7">
    <source>
        <dbReference type="EMBL" id="RMC18361.1"/>
    </source>
</evidence>
<evidence type="ECO:0000313" key="8">
    <source>
        <dbReference type="Proteomes" id="UP000269221"/>
    </source>
</evidence>
<evidence type="ECO:0000256" key="4">
    <source>
        <dbReference type="ARBA" id="ARBA00023212"/>
    </source>
</evidence>
<reference evidence="7 8" key="1">
    <citation type="submission" date="2018-07" db="EMBL/GenBank/DDBJ databases">
        <title>A high quality draft genome assembly of the barn swallow (H. rustica rustica).</title>
        <authorList>
            <person name="Formenti G."/>
            <person name="Chiara M."/>
            <person name="Poveda L."/>
            <person name="Francoijs K.-J."/>
            <person name="Bonisoli-Alquati A."/>
            <person name="Canova L."/>
            <person name="Gianfranceschi L."/>
            <person name="Horner D.S."/>
            <person name="Saino N."/>
        </authorList>
    </citation>
    <scope>NUCLEOTIDE SEQUENCE [LARGE SCALE GENOMIC DNA]</scope>
    <source>
        <strain evidence="7">Chelidonia</strain>
        <tissue evidence="7">Blood</tissue>
    </source>
</reference>